<accession>A0AA86PR68</accession>
<gene>
    <name evidence="2" type="ORF">HINF_LOCUS30432</name>
    <name evidence="3" type="ORF">HINF_LOCUS60280</name>
</gene>
<name>A0AA86PR68_9EUKA</name>
<evidence type="ECO:0000259" key="1">
    <source>
        <dbReference type="PROSITE" id="PS51462"/>
    </source>
</evidence>
<organism evidence="2">
    <name type="scientific">Hexamita inflata</name>
    <dbReference type="NCBI Taxonomy" id="28002"/>
    <lineage>
        <taxon>Eukaryota</taxon>
        <taxon>Metamonada</taxon>
        <taxon>Diplomonadida</taxon>
        <taxon>Hexamitidae</taxon>
        <taxon>Hexamitinae</taxon>
        <taxon>Hexamita</taxon>
    </lineage>
</organism>
<keyword evidence="2" id="KW-0378">Hydrolase</keyword>
<dbReference type="PROSITE" id="PS51462">
    <property type="entry name" value="NUDIX"/>
    <property type="match status" value="1"/>
</dbReference>
<dbReference type="InterPro" id="IPR015797">
    <property type="entry name" value="NUDIX_hydrolase-like_dom_sf"/>
</dbReference>
<feature type="domain" description="Nudix hydrolase" evidence="1">
    <location>
        <begin position="15"/>
        <end position="180"/>
    </location>
</feature>
<dbReference type="AlphaFoldDB" id="A0AA86PR68"/>
<dbReference type="EMBL" id="CATOUU010000706">
    <property type="protein sequence ID" value="CAI9942787.1"/>
    <property type="molecule type" value="Genomic_DNA"/>
</dbReference>
<sequence length="202" mass="23325">MSVAKQFYFQNKKQNPVKAAGILFYKLENGVTKFLTVQRFYTEADQEYNKQSQTGCQHASEFQDLGGKLNLADKSIAHVALREACEEVQNMAKLNEQLCMQEMKKARQFYIKDSKYLVYLVKADGVVRDVKSDQPFVEEWKDEKSGLSGQSECKLRWLTIDQVSALVKGHDQIKAEKTCVCRRIRKVWDQIDNVFPIITILD</sequence>
<dbReference type="GO" id="GO:0016787">
    <property type="term" value="F:hydrolase activity"/>
    <property type="evidence" value="ECO:0007669"/>
    <property type="project" value="UniProtKB-KW"/>
</dbReference>
<dbReference type="EMBL" id="CAXDID020000351">
    <property type="protein sequence ID" value="CAL6081303.1"/>
    <property type="molecule type" value="Genomic_DNA"/>
</dbReference>
<protein>
    <submittedName>
        <fullName evidence="2">NUDIX hydrolase-like domain superfamily</fullName>
    </submittedName>
    <submittedName>
        <fullName evidence="3">NUDIX_hydrolase-like domain superfamily</fullName>
    </submittedName>
</protein>
<evidence type="ECO:0000313" key="4">
    <source>
        <dbReference type="Proteomes" id="UP001642409"/>
    </source>
</evidence>
<comment type="caution">
    <text evidence="2">The sequence shown here is derived from an EMBL/GenBank/DDBJ whole genome shotgun (WGS) entry which is preliminary data.</text>
</comment>
<keyword evidence="4" id="KW-1185">Reference proteome</keyword>
<evidence type="ECO:0000313" key="3">
    <source>
        <dbReference type="EMBL" id="CAL6081303.1"/>
    </source>
</evidence>
<dbReference type="SUPFAM" id="SSF55811">
    <property type="entry name" value="Nudix"/>
    <property type="match status" value="1"/>
</dbReference>
<dbReference type="Proteomes" id="UP001642409">
    <property type="component" value="Unassembled WGS sequence"/>
</dbReference>
<reference evidence="3 4" key="2">
    <citation type="submission" date="2024-07" db="EMBL/GenBank/DDBJ databases">
        <authorList>
            <person name="Akdeniz Z."/>
        </authorList>
    </citation>
    <scope>NUCLEOTIDE SEQUENCE [LARGE SCALE GENOMIC DNA]</scope>
</reference>
<reference evidence="2" key="1">
    <citation type="submission" date="2023-06" db="EMBL/GenBank/DDBJ databases">
        <authorList>
            <person name="Kurt Z."/>
        </authorList>
    </citation>
    <scope>NUCLEOTIDE SEQUENCE</scope>
</reference>
<proteinExistence type="predicted"/>
<evidence type="ECO:0000313" key="2">
    <source>
        <dbReference type="EMBL" id="CAI9942787.1"/>
    </source>
</evidence>
<dbReference type="Gene3D" id="3.90.79.10">
    <property type="entry name" value="Nucleoside Triphosphate Pyrophosphohydrolase"/>
    <property type="match status" value="1"/>
</dbReference>
<dbReference type="InterPro" id="IPR000086">
    <property type="entry name" value="NUDIX_hydrolase_dom"/>
</dbReference>